<keyword evidence="12" id="KW-0732">Signal</keyword>
<dbReference type="GO" id="GO:0005739">
    <property type="term" value="C:mitochondrion"/>
    <property type="evidence" value="ECO:0007669"/>
    <property type="project" value="UniProtKB-SubCell"/>
</dbReference>
<dbReference type="EMBL" id="ABSU01000004">
    <property type="protein sequence ID" value="EFE35097.1"/>
    <property type="molecule type" value="Genomic_DNA"/>
</dbReference>
<evidence type="ECO:0000256" key="2">
    <source>
        <dbReference type="ARBA" id="ARBA00004173"/>
    </source>
</evidence>
<dbReference type="GO" id="GO:0046872">
    <property type="term" value="F:metal ion binding"/>
    <property type="evidence" value="ECO:0007669"/>
    <property type="project" value="UniProtKB-KW"/>
</dbReference>
<keyword evidence="15" id="KW-1185">Reference proteome</keyword>
<keyword evidence="9" id="KW-0496">Mitochondrion</keyword>
<dbReference type="InterPro" id="IPR053828">
    <property type="entry name" value="Nucleosidase_C"/>
</dbReference>
<dbReference type="HOGENOM" id="CLU_288535_0_0_1"/>
<dbReference type="KEGG" id="abe:ARB_06053"/>
<dbReference type="NCBIfam" id="NF006667">
    <property type="entry name" value="PRK09212.1"/>
    <property type="match status" value="1"/>
</dbReference>
<protein>
    <recommendedName>
        <fullName evidence="3">pyruvate dehydrogenase (acetyl-transferring)</fullName>
        <ecNumber evidence="3">1.2.4.1</ecNumber>
    </recommendedName>
</protein>
<keyword evidence="10" id="KW-0670">Pyruvate</keyword>
<feature type="region of interest" description="Disordered" evidence="11">
    <location>
        <begin position="623"/>
        <end position="652"/>
    </location>
</feature>
<evidence type="ECO:0000259" key="13">
    <source>
        <dbReference type="SMART" id="SM00861"/>
    </source>
</evidence>
<dbReference type="SUPFAM" id="SSF56300">
    <property type="entry name" value="Metallo-dependent phosphatases"/>
    <property type="match status" value="1"/>
</dbReference>
<dbReference type="SMART" id="SM00861">
    <property type="entry name" value="Transket_pyr"/>
    <property type="match status" value="1"/>
</dbReference>
<dbReference type="FunFam" id="3.60.21.10:FF:000043">
    <property type="entry name" value="Ser/Thr protein phosphatase family"/>
    <property type="match status" value="1"/>
</dbReference>
<dbReference type="CDD" id="cd07036">
    <property type="entry name" value="TPP_PYR_E1-PDHc-beta_like"/>
    <property type="match status" value="1"/>
</dbReference>
<dbReference type="InterPro" id="IPR029061">
    <property type="entry name" value="THDP-binding"/>
</dbReference>
<evidence type="ECO:0000256" key="1">
    <source>
        <dbReference type="ARBA" id="ARBA00001964"/>
    </source>
</evidence>
<evidence type="ECO:0000256" key="12">
    <source>
        <dbReference type="SAM" id="SignalP"/>
    </source>
</evidence>
<feature type="compositionally biased region" description="Basic residues" evidence="11">
    <location>
        <begin position="632"/>
        <end position="642"/>
    </location>
</feature>
<evidence type="ECO:0000256" key="11">
    <source>
        <dbReference type="SAM" id="MobiDB-lite"/>
    </source>
</evidence>
<dbReference type="PANTHER" id="PTHR11624:SF96">
    <property type="entry name" value="PYRUVATE DEHYDROGENASE E1 COMPONENT SUBUNIT BETA, MITOCHONDRIAL"/>
    <property type="match status" value="1"/>
</dbReference>
<evidence type="ECO:0000256" key="10">
    <source>
        <dbReference type="ARBA" id="ARBA00023317"/>
    </source>
</evidence>
<dbReference type="eggNOG" id="KOG4419">
    <property type="taxonomic scope" value="Eukaryota"/>
</dbReference>
<dbReference type="Pfam" id="PF02780">
    <property type="entry name" value="Transketolase_C"/>
    <property type="match status" value="1"/>
</dbReference>
<comment type="caution">
    <text evidence="14">The sequence shown here is derived from an EMBL/GenBank/DDBJ whole genome shotgun (WGS) entry which is preliminary data.</text>
</comment>
<gene>
    <name evidence="14" type="ORF">ARB_06053</name>
</gene>
<dbReference type="Gene3D" id="3.40.50.970">
    <property type="match status" value="1"/>
</dbReference>
<evidence type="ECO:0000256" key="3">
    <source>
        <dbReference type="ARBA" id="ARBA00012281"/>
    </source>
</evidence>
<comment type="cofactor">
    <cofactor evidence="1">
        <name>thiamine diphosphate</name>
        <dbReference type="ChEBI" id="CHEBI:58937"/>
    </cofactor>
</comment>
<keyword evidence="5" id="KW-0809">Transit peptide</keyword>
<dbReference type="InterPro" id="IPR004843">
    <property type="entry name" value="Calcineurin-like_PHP"/>
</dbReference>
<dbReference type="FunFam" id="3.40.50.920:FF:000001">
    <property type="entry name" value="Pyruvate dehydrogenase E1 beta subunit"/>
    <property type="match status" value="1"/>
</dbReference>
<dbReference type="InterPro" id="IPR009014">
    <property type="entry name" value="Transketo_C/PFOR_II"/>
</dbReference>
<dbReference type="InterPro" id="IPR005475">
    <property type="entry name" value="Transketolase-like_Pyr-bd"/>
</dbReference>
<dbReference type="InterPro" id="IPR041823">
    <property type="entry name" value="YHR202W_N"/>
</dbReference>
<dbReference type="InterPro" id="IPR027110">
    <property type="entry name" value="PDHB_mito-type"/>
</dbReference>
<evidence type="ECO:0000256" key="5">
    <source>
        <dbReference type="ARBA" id="ARBA00022946"/>
    </source>
</evidence>
<dbReference type="eggNOG" id="KOG0524">
    <property type="taxonomic scope" value="Eukaryota"/>
</dbReference>
<evidence type="ECO:0000256" key="8">
    <source>
        <dbReference type="ARBA" id="ARBA00023052"/>
    </source>
</evidence>
<comment type="subcellular location">
    <subcellularLocation>
        <location evidence="2">Mitochondrion</location>
    </subcellularLocation>
</comment>
<evidence type="ECO:0000256" key="6">
    <source>
        <dbReference type="ARBA" id="ARBA00022958"/>
    </source>
</evidence>
<feature type="domain" description="Transketolase-like pyrimidine-binding" evidence="13">
    <location>
        <begin position="739"/>
        <end position="914"/>
    </location>
</feature>
<evidence type="ECO:0000313" key="15">
    <source>
        <dbReference type="Proteomes" id="UP000008866"/>
    </source>
</evidence>
<sequence>MLDSAALVLIGLAGVALGSQPQAPDPIPAPLRELTWGQLNFLHTTDVHGWYSGHLQEPSFSADWGDYVSFATRMREKAEAAGTDLLVVDTGDRVEGNGLYDSSDPKGVYASEFLKKQHIDLLCSGNHELYKQNTSEAEFRTTVPNFKGNYLASNIDIIDPESGEIVPLAQRFKKFTTKMQGIRIMAFGFLFDFTGNYNNTVVTPVEETIKQAWFQKAIRDREVDLFLVIGHVPAKSKEYAAIFTAIRSVQWDTPIQFFGGHHHIRDYVKYDNKAYSLASGRFMETIGFASLSGLSTAKKQTSAARTSPVFTRRYIDNNLFSLYHHSGHDESTFHTPEGKKVTEDIRKARSALKLDHVYGCAPKTLWMSRAKYPSDDSIYSWLEKEVLPSSLRPHLRENTAGLAIINTGGIRFDIFKGPFTQDGAYIVSPFTNEFRFMKDVPYDKAVMVLKVLNKATNILTQAGFMPMDSSSLSPPEQWSRTEDFIAKADHIPLSHGANNEQNPLQDGDEPTLTPGYTTKDDGGTDGDDTVHTPVSFYRAPNCIMATITNDDDSSSTPDVVDLLYLDFLEPWVTVATKIVGIDFDPKKDAEAFMPGVQMRTMLTAWATVIVLVSGSQQAVNKKKELRLSLQRNKQKQQTKKKTTTTTTTQDQQLDRLDAIPKQLSETAASANCSPSSPETALASFFSPVLSTNSRANGRPQDTTADFPIAGTAVVSPSSPFLCLPASCLRSAGCTETLEVTVRDALNEALAEELTSNEKVFILGEEVAQYNGAYKVTKGLLDRFGDRRVIDTPITEQGFCGLAVGAALAGLHPVCEFMTFNFAMQAIDQIVNSAAKTHYMSGGIQPCNITFRGPNGFAAGVAAQHSQDYAAWYGSIPGLKVVTPWSSEDAKGLLKAAIRDPNPVVVLENELLYGQSFPMSEAAQKDDFVIPLGKAKIERPGKDVTIVTLSRSVGLSLQAAAQLKSKYGVEAEVINLRSVKPLDVEAIVKSVKKTGHLIAVESGFPMFGVSSEILALAMEYGFDYLQAPAIRVTGAEVPTPYAEKLETMSFPQEDTILSQATKLLRL</sequence>
<keyword evidence="6" id="KW-0630">Potassium</keyword>
<name>D4AP86_ARTBC</name>
<keyword evidence="7" id="KW-0560">Oxidoreductase</keyword>
<dbReference type="GO" id="GO:0016787">
    <property type="term" value="F:hydrolase activity"/>
    <property type="evidence" value="ECO:0007669"/>
    <property type="project" value="InterPro"/>
</dbReference>
<feature type="region of interest" description="Disordered" evidence="11">
    <location>
        <begin position="495"/>
        <end position="526"/>
    </location>
</feature>
<accession>D4AP86</accession>
<dbReference type="Proteomes" id="UP000008866">
    <property type="component" value="Unassembled WGS sequence"/>
</dbReference>
<dbReference type="Gene3D" id="3.40.50.920">
    <property type="match status" value="1"/>
</dbReference>
<dbReference type="Pfam" id="PF00149">
    <property type="entry name" value="Metallophos"/>
    <property type="match status" value="1"/>
</dbReference>
<dbReference type="Gene3D" id="3.60.21.10">
    <property type="match status" value="1"/>
</dbReference>
<dbReference type="SUPFAM" id="SSF55816">
    <property type="entry name" value="5'-nucleotidase (syn. UDP-sugar hydrolase), C-terminal domain"/>
    <property type="match status" value="1"/>
</dbReference>
<dbReference type="GO" id="GO:0009166">
    <property type="term" value="P:nucleotide catabolic process"/>
    <property type="evidence" value="ECO:0007669"/>
    <property type="project" value="InterPro"/>
</dbReference>
<reference evidence="15" key="1">
    <citation type="journal article" date="2011" name="Genome Biol.">
        <title>Comparative and functional genomics provide insights into the pathogenicity of dermatophytic fungi.</title>
        <authorList>
            <person name="Burmester A."/>
            <person name="Shelest E."/>
            <person name="Gloeckner G."/>
            <person name="Heddergott C."/>
            <person name="Schindler S."/>
            <person name="Staib P."/>
            <person name="Heidel A."/>
            <person name="Felder M."/>
            <person name="Petzold A."/>
            <person name="Szafranski K."/>
            <person name="Feuermann M."/>
            <person name="Pedruzzi I."/>
            <person name="Priebe S."/>
            <person name="Groth M."/>
            <person name="Winkler R."/>
            <person name="Li W."/>
            <person name="Kniemeyer O."/>
            <person name="Schroeckh V."/>
            <person name="Hertweck C."/>
            <person name="Hube B."/>
            <person name="White T.C."/>
            <person name="Platzer M."/>
            <person name="Guthke R."/>
            <person name="Heitman J."/>
            <person name="Woestemeyer J."/>
            <person name="Zipfel P.F."/>
            <person name="Monod M."/>
            <person name="Brakhage A.A."/>
        </authorList>
    </citation>
    <scope>NUCLEOTIDE SEQUENCE [LARGE SCALE GENOMIC DNA]</scope>
    <source>
        <strain evidence="15">ATCC MYA-4681 / CBS 112371</strain>
    </source>
</reference>
<dbReference type="CDD" id="cd07407">
    <property type="entry name" value="MPP_YHR202W_N"/>
    <property type="match status" value="1"/>
</dbReference>
<dbReference type="InterPro" id="IPR033248">
    <property type="entry name" value="Transketolase_C"/>
</dbReference>
<organism evidence="14 15">
    <name type="scientific">Arthroderma benhamiae (strain ATCC MYA-4681 / CBS 112371)</name>
    <name type="common">Trichophyton mentagrophytes</name>
    <dbReference type="NCBI Taxonomy" id="663331"/>
    <lineage>
        <taxon>Eukaryota</taxon>
        <taxon>Fungi</taxon>
        <taxon>Dikarya</taxon>
        <taxon>Ascomycota</taxon>
        <taxon>Pezizomycotina</taxon>
        <taxon>Eurotiomycetes</taxon>
        <taxon>Eurotiomycetidae</taxon>
        <taxon>Onygenales</taxon>
        <taxon>Arthrodermataceae</taxon>
        <taxon>Trichophyton</taxon>
    </lineage>
</organism>
<proteinExistence type="predicted"/>
<dbReference type="GeneID" id="9526023"/>
<dbReference type="GO" id="GO:0005576">
    <property type="term" value="C:extracellular region"/>
    <property type="evidence" value="ECO:0007669"/>
    <property type="project" value="UniProtKB-ARBA"/>
</dbReference>
<dbReference type="GO" id="GO:0004739">
    <property type="term" value="F:pyruvate dehydrogenase (acetyl-transferring) activity"/>
    <property type="evidence" value="ECO:0007669"/>
    <property type="project" value="UniProtKB-EC"/>
</dbReference>
<dbReference type="AlphaFoldDB" id="D4AP86"/>
<evidence type="ECO:0000256" key="4">
    <source>
        <dbReference type="ARBA" id="ARBA00022723"/>
    </source>
</evidence>
<dbReference type="Pfam" id="PF21953">
    <property type="entry name" value="NadN_nucleosid_C"/>
    <property type="match status" value="1"/>
</dbReference>
<keyword evidence="4" id="KW-0479">Metal-binding</keyword>
<evidence type="ECO:0000256" key="9">
    <source>
        <dbReference type="ARBA" id="ARBA00023128"/>
    </source>
</evidence>
<evidence type="ECO:0000256" key="7">
    <source>
        <dbReference type="ARBA" id="ARBA00023002"/>
    </source>
</evidence>
<dbReference type="InterPro" id="IPR029052">
    <property type="entry name" value="Metallo-depent_PP-like"/>
</dbReference>
<dbReference type="Pfam" id="PF02779">
    <property type="entry name" value="Transket_pyr"/>
    <property type="match status" value="1"/>
</dbReference>
<evidence type="ECO:0000313" key="14">
    <source>
        <dbReference type="EMBL" id="EFE35097.1"/>
    </source>
</evidence>
<dbReference type="PANTHER" id="PTHR11624">
    <property type="entry name" value="DEHYDROGENASE RELATED"/>
    <property type="match status" value="1"/>
</dbReference>
<dbReference type="EC" id="1.2.4.1" evidence="3"/>
<feature type="signal peptide" evidence="12">
    <location>
        <begin position="1"/>
        <end position="18"/>
    </location>
</feature>
<dbReference type="FunFam" id="3.90.780.10:FF:000009">
    <property type="entry name" value="Ser/Thr protein phosphatase family"/>
    <property type="match status" value="1"/>
</dbReference>
<dbReference type="SUPFAM" id="SSF52922">
    <property type="entry name" value="TK C-terminal domain-like"/>
    <property type="match status" value="1"/>
</dbReference>
<dbReference type="RefSeq" id="XP_003015742.1">
    <property type="nucleotide sequence ID" value="XM_003015696.1"/>
</dbReference>
<dbReference type="GO" id="GO:0006086">
    <property type="term" value="P:pyruvate decarboxylation to acetyl-CoA"/>
    <property type="evidence" value="ECO:0007669"/>
    <property type="project" value="InterPro"/>
</dbReference>
<dbReference type="FunFam" id="3.40.50.970:FF:000006">
    <property type="entry name" value="Pyruvate dehydrogenase E1 component subunit beta"/>
    <property type="match status" value="1"/>
</dbReference>
<dbReference type="STRING" id="663331.D4AP86"/>
<dbReference type="NCBIfam" id="NF008854">
    <property type="entry name" value="PRK11892.1"/>
    <property type="match status" value="1"/>
</dbReference>
<dbReference type="InterPro" id="IPR036907">
    <property type="entry name" value="5'-Nucleotdase_C_sf"/>
</dbReference>
<feature type="chain" id="PRO_5003053557" description="pyruvate dehydrogenase (acetyl-transferring)" evidence="12">
    <location>
        <begin position="19"/>
        <end position="1065"/>
    </location>
</feature>
<keyword evidence="8" id="KW-0786">Thiamine pyrophosphate</keyword>
<dbReference type="Gene3D" id="3.90.780.10">
    <property type="entry name" value="5'-Nucleotidase, C-terminal domain"/>
    <property type="match status" value="1"/>
</dbReference>
<dbReference type="SUPFAM" id="SSF52518">
    <property type="entry name" value="Thiamin diphosphate-binding fold (THDP-binding)"/>
    <property type="match status" value="1"/>
</dbReference>